<gene>
    <name evidence="1" type="ORF">SAMN05444716_1176</name>
</gene>
<proteinExistence type="predicted"/>
<dbReference type="RefSeq" id="WP_093844528.1">
    <property type="nucleotide sequence ID" value="NZ_FPAB01000017.1"/>
</dbReference>
<evidence type="ECO:0000313" key="1">
    <source>
        <dbReference type="EMBL" id="SFT23242.1"/>
    </source>
</evidence>
<organism evidence="1 2">
    <name type="scientific">Streptomyces harbinensis</name>
    <dbReference type="NCBI Taxonomy" id="1176198"/>
    <lineage>
        <taxon>Bacteria</taxon>
        <taxon>Bacillati</taxon>
        <taxon>Actinomycetota</taxon>
        <taxon>Actinomycetes</taxon>
        <taxon>Kitasatosporales</taxon>
        <taxon>Streptomycetaceae</taxon>
        <taxon>Streptomyces</taxon>
    </lineage>
</organism>
<dbReference type="Proteomes" id="UP000198873">
    <property type="component" value="Unassembled WGS sequence"/>
</dbReference>
<dbReference type="AlphaFoldDB" id="A0A1I6WBF8"/>
<evidence type="ECO:0000313" key="2">
    <source>
        <dbReference type="Proteomes" id="UP000198873"/>
    </source>
</evidence>
<keyword evidence="2" id="KW-1185">Reference proteome</keyword>
<accession>A0A1I6WBF8</accession>
<name>A0A1I6WBF8_9ACTN</name>
<dbReference type="EMBL" id="FPAB01000017">
    <property type="protein sequence ID" value="SFT23242.1"/>
    <property type="molecule type" value="Genomic_DNA"/>
</dbReference>
<protein>
    <submittedName>
        <fullName evidence="1">Uncharacterized protein</fullName>
    </submittedName>
</protein>
<reference evidence="2" key="1">
    <citation type="submission" date="2016-10" db="EMBL/GenBank/DDBJ databases">
        <authorList>
            <person name="Varghese N."/>
            <person name="Submissions S."/>
        </authorList>
    </citation>
    <scope>NUCLEOTIDE SEQUENCE [LARGE SCALE GENOMIC DNA]</scope>
    <source>
        <strain evidence="2">CGMCC 4.7047</strain>
    </source>
</reference>
<sequence>MATTIWNTYVDGECVELPATIDDIRAALPAERHSEFERAVGAAAPADLHLLLGHWALETRPDIRARDAATFARVEAGDFTGFTAAEDLIE</sequence>
<dbReference type="STRING" id="1176198.SAMN05444716_1176"/>